<dbReference type="InterPro" id="IPR027417">
    <property type="entry name" value="P-loop_NTPase"/>
</dbReference>
<dbReference type="Proteomes" id="UP000485562">
    <property type="component" value="Unassembled WGS sequence"/>
</dbReference>
<name>A0A1V6CD19_UNCT6</name>
<evidence type="ECO:0008006" key="2">
    <source>
        <dbReference type="Google" id="ProtNLM"/>
    </source>
</evidence>
<sequence length="213" mass="25047">MKTNVWFILGPHSLTSERIESINLDLSEKYGTIEVKRCYGSEFDSELFINEITEASLFLEYKIVIVHQMEEIDKKTWENVIFPFLKKIPENIFVIFEGISIKVKTGDYTVEHLEEEENLRKKIFKKSWKKRLNAKDIYEVSQFLKMYPYEFASVIGVIEKYLQNLFLSKAISEQAFLEKIKNLSDIDFKLKSGRIPNEPGWEVLLLDLLDISC</sequence>
<protein>
    <recommendedName>
        <fullName evidence="2">DNA polymerase III subunit delta</fullName>
    </recommendedName>
</protein>
<dbReference type="EMBL" id="MWDQ01000028">
    <property type="protein sequence ID" value="OQB74795.1"/>
    <property type="molecule type" value="Genomic_DNA"/>
</dbReference>
<evidence type="ECO:0000313" key="1">
    <source>
        <dbReference type="EMBL" id="OQB74795.1"/>
    </source>
</evidence>
<proteinExistence type="predicted"/>
<accession>A0A1V6CD19</accession>
<organism evidence="1">
    <name type="scientific">candidate division TA06 bacterium ADurb.Bin131</name>
    <dbReference type="NCBI Taxonomy" id="1852827"/>
    <lineage>
        <taxon>Bacteria</taxon>
        <taxon>Bacteria division TA06</taxon>
    </lineage>
</organism>
<comment type="caution">
    <text evidence="1">The sequence shown here is derived from an EMBL/GenBank/DDBJ whole genome shotgun (WGS) entry which is preliminary data.</text>
</comment>
<gene>
    <name evidence="1" type="ORF">BWX89_00366</name>
</gene>
<dbReference type="AlphaFoldDB" id="A0A1V6CD19"/>
<reference evidence="1" key="1">
    <citation type="submission" date="2017-02" db="EMBL/GenBank/DDBJ databases">
        <title>Delving into the versatile metabolic prowess of the omnipresent phylum Bacteroidetes.</title>
        <authorList>
            <person name="Nobu M.K."/>
            <person name="Mei R."/>
            <person name="Narihiro T."/>
            <person name="Kuroda K."/>
            <person name="Liu W.-T."/>
        </authorList>
    </citation>
    <scope>NUCLEOTIDE SEQUENCE</scope>
    <source>
        <strain evidence="1">ADurb.Bin131</strain>
    </source>
</reference>
<dbReference type="Gene3D" id="3.40.50.300">
    <property type="entry name" value="P-loop containing nucleotide triphosphate hydrolases"/>
    <property type="match status" value="1"/>
</dbReference>